<dbReference type="Proteomes" id="UP000004095">
    <property type="component" value="Unassembled WGS sequence"/>
</dbReference>
<organism evidence="2 3">
    <name type="scientific">Microscilla marina ATCC 23134</name>
    <dbReference type="NCBI Taxonomy" id="313606"/>
    <lineage>
        <taxon>Bacteria</taxon>
        <taxon>Pseudomonadati</taxon>
        <taxon>Bacteroidota</taxon>
        <taxon>Cytophagia</taxon>
        <taxon>Cytophagales</taxon>
        <taxon>Microscillaceae</taxon>
        <taxon>Microscilla</taxon>
    </lineage>
</organism>
<keyword evidence="3" id="KW-1185">Reference proteome</keyword>
<name>A1ZKX8_MICM2</name>
<feature type="transmembrane region" description="Helical" evidence="1">
    <location>
        <begin position="67"/>
        <end position="86"/>
    </location>
</feature>
<dbReference type="RefSeq" id="WP_002697111.1">
    <property type="nucleotide sequence ID" value="NZ_AAWS01000013.1"/>
</dbReference>
<feature type="transmembrane region" description="Helical" evidence="1">
    <location>
        <begin position="195"/>
        <end position="216"/>
    </location>
</feature>
<keyword evidence="1" id="KW-0812">Transmembrane</keyword>
<reference evidence="2 3" key="1">
    <citation type="submission" date="2007-01" db="EMBL/GenBank/DDBJ databases">
        <authorList>
            <person name="Haygood M."/>
            <person name="Podell S."/>
            <person name="Anderson C."/>
            <person name="Hopkinson B."/>
            <person name="Roe K."/>
            <person name="Barbeau K."/>
            <person name="Gaasterland T."/>
            <person name="Ferriera S."/>
            <person name="Johnson J."/>
            <person name="Kravitz S."/>
            <person name="Beeson K."/>
            <person name="Sutton G."/>
            <person name="Rogers Y.-H."/>
            <person name="Friedman R."/>
            <person name="Frazier M."/>
            <person name="Venter J.C."/>
        </authorList>
    </citation>
    <scope>NUCLEOTIDE SEQUENCE [LARGE SCALE GENOMIC DNA]</scope>
    <source>
        <strain evidence="2 3">ATCC 23134</strain>
    </source>
</reference>
<feature type="transmembrane region" description="Helical" evidence="1">
    <location>
        <begin position="228"/>
        <end position="250"/>
    </location>
</feature>
<evidence type="ECO:0000313" key="2">
    <source>
        <dbReference type="EMBL" id="EAY28944.1"/>
    </source>
</evidence>
<dbReference type="EMBL" id="AAWS01000013">
    <property type="protein sequence ID" value="EAY28944.1"/>
    <property type="molecule type" value="Genomic_DNA"/>
</dbReference>
<feature type="transmembrane region" description="Helical" evidence="1">
    <location>
        <begin position="270"/>
        <end position="293"/>
    </location>
</feature>
<feature type="transmembrane region" description="Helical" evidence="1">
    <location>
        <begin position="138"/>
        <end position="159"/>
    </location>
</feature>
<feature type="transmembrane region" description="Helical" evidence="1">
    <location>
        <begin position="168"/>
        <end position="189"/>
    </location>
</feature>
<protein>
    <submittedName>
        <fullName evidence="2">Membrane protein, putative</fullName>
    </submittedName>
</protein>
<feature type="transmembrane region" description="Helical" evidence="1">
    <location>
        <begin position="25"/>
        <end position="43"/>
    </location>
</feature>
<feature type="transmembrane region" description="Helical" evidence="1">
    <location>
        <begin position="98"/>
        <end position="126"/>
    </location>
</feature>
<proteinExistence type="predicted"/>
<dbReference type="AlphaFoldDB" id="A1ZKX8"/>
<sequence>MKPEFLKKIDNYLLVNYPVIWQSRILWVGTYSLALFALFYFFGDRFDYEPYENGEFSYYYHERQDRVMFGILPLFLSILTLFYWLYTQYQQKIDYSKLSLGGFTATTLLNFACVVLLFLPAIGLAYSTLDFPRNLENTWLGIQTVVTLATAASILPFILRQYTIIETVLVIFFGFVYCLGVALVFAGILEVKGDSVMVTIFVINYLVFLGYVLVKFANREITQNLKRLALLCVLALPLVVPAFTYYAGYYNYRIERAYEYALGFKGDPFTLKWMVLHVVTVLTTYSLLAYFMYRSMVFPVKRK</sequence>
<comment type="caution">
    <text evidence="2">The sequence shown here is derived from an EMBL/GenBank/DDBJ whole genome shotgun (WGS) entry which is preliminary data.</text>
</comment>
<accession>A1ZKX8</accession>
<keyword evidence="1" id="KW-1133">Transmembrane helix</keyword>
<evidence type="ECO:0000256" key="1">
    <source>
        <dbReference type="SAM" id="Phobius"/>
    </source>
</evidence>
<gene>
    <name evidence="2" type="ORF">M23134_00098</name>
</gene>
<keyword evidence="1" id="KW-0472">Membrane</keyword>
<evidence type="ECO:0000313" key="3">
    <source>
        <dbReference type="Proteomes" id="UP000004095"/>
    </source>
</evidence>